<dbReference type="Proteomes" id="UP001180489">
    <property type="component" value="Unassembled WGS sequence"/>
</dbReference>
<dbReference type="EMBL" id="JAVRFF010000040">
    <property type="protein sequence ID" value="MDT0476292.1"/>
    <property type="molecule type" value="Genomic_DNA"/>
</dbReference>
<dbReference type="InterPro" id="IPR003148">
    <property type="entry name" value="RCK_N"/>
</dbReference>
<proteinExistence type="inferred from homology"/>
<sequence>MREDRPRAVVVGGGRVGRLFTALLSGHHQLTVVDSVAQEPAPHAERLGVQWINDDATRPGPATAAVLAQAHVVVLALPEAAALACLHEVSHRMAAGALLVETLSVKTSISAALRAAAHQRRLEALGVNPMFAPELGFSGRPVAVVPLSRHERSERFLALLRGAGARVVPLAEDQHDRLTAALQVATHASVLAFGHALMETEAELELLCELAPPPHLTLLALLARICSGGSEVYWDVQAGNEAGAAVRAALSQGVLRLSELVAEGDRDGFDALLAGAADFLGARGPELAARCDALFRSPELS</sequence>
<gene>
    <name evidence="4" type="ORF">RM863_29615</name>
</gene>
<evidence type="ECO:0000259" key="3">
    <source>
        <dbReference type="PROSITE" id="PS51176"/>
    </source>
</evidence>
<evidence type="ECO:0000313" key="5">
    <source>
        <dbReference type="Proteomes" id="UP001180489"/>
    </source>
</evidence>
<comment type="similarity">
    <text evidence="1">Belongs to the prephenate/arogenate dehydrogenase family.</text>
</comment>
<accession>A0ABU2UTY6</accession>
<evidence type="ECO:0000256" key="1">
    <source>
        <dbReference type="ARBA" id="ARBA00007964"/>
    </source>
</evidence>
<dbReference type="SUPFAM" id="SSF51735">
    <property type="entry name" value="NAD(P)-binding Rossmann-fold domains"/>
    <property type="match status" value="1"/>
</dbReference>
<keyword evidence="2" id="KW-0560">Oxidoreductase</keyword>
<dbReference type="PANTHER" id="PTHR21363:SF0">
    <property type="entry name" value="PREPHENATE DEHYDROGENASE [NADP(+)]"/>
    <property type="match status" value="1"/>
</dbReference>
<dbReference type="Gene3D" id="3.40.50.720">
    <property type="entry name" value="NAD(P)-binding Rossmann-like Domain"/>
    <property type="match status" value="1"/>
</dbReference>
<dbReference type="PANTHER" id="PTHR21363">
    <property type="entry name" value="PREPHENATE DEHYDROGENASE"/>
    <property type="match status" value="1"/>
</dbReference>
<comment type="caution">
    <text evidence="4">The sequence shown here is derived from an EMBL/GenBank/DDBJ whole genome shotgun (WGS) entry which is preliminary data.</text>
</comment>
<dbReference type="Pfam" id="PF02254">
    <property type="entry name" value="TrkA_N"/>
    <property type="match status" value="1"/>
</dbReference>
<reference evidence="4" key="1">
    <citation type="submission" date="2024-05" db="EMBL/GenBank/DDBJ databases">
        <title>30 novel species of actinomycetes from the DSMZ collection.</title>
        <authorList>
            <person name="Nouioui I."/>
        </authorList>
    </citation>
    <scope>NUCLEOTIDE SEQUENCE</scope>
    <source>
        <strain evidence="4">DSM 41014</strain>
    </source>
</reference>
<organism evidence="4 5">
    <name type="scientific">Streptomyces hintoniae</name>
    <dbReference type="NCBI Taxonomy" id="3075521"/>
    <lineage>
        <taxon>Bacteria</taxon>
        <taxon>Bacillati</taxon>
        <taxon>Actinomycetota</taxon>
        <taxon>Actinomycetes</taxon>
        <taxon>Kitasatosporales</taxon>
        <taxon>Streptomycetaceae</taxon>
        <taxon>Streptomyces</taxon>
    </lineage>
</organism>
<name>A0ABU2UTY6_9ACTN</name>
<feature type="domain" description="Prephenate/arogenate dehydrogenase" evidence="3">
    <location>
        <begin position="6"/>
        <end position="291"/>
    </location>
</feature>
<dbReference type="RefSeq" id="WP_311636992.1">
    <property type="nucleotide sequence ID" value="NZ_JAVRFF010000040.1"/>
</dbReference>
<dbReference type="InterPro" id="IPR003099">
    <property type="entry name" value="Prephen_DH"/>
</dbReference>
<dbReference type="PROSITE" id="PS51176">
    <property type="entry name" value="PDH_ADH"/>
    <property type="match status" value="1"/>
</dbReference>
<dbReference type="InterPro" id="IPR008927">
    <property type="entry name" value="6-PGluconate_DH-like_C_sf"/>
</dbReference>
<dbReference type="Gene3D" id="1.10.3660.10">
    <property type="entry name" value="6-phosphogluconate dehydrogenase C-terminal like domain"/>
    <property type="match status" value="1"/>
</dbReference>
<evidence type="ECO:0000256" key="2">
    <source>
        <dbReference type="ARBA" id="ARBA00023002"/>
    </source>
</evidence>
<keyword evidence="5" id="KW-1185">Reference proteome</keyword>
<protein>
    <submittedName>
        <fullName evidence="4">Prephenate dehydrogenase/arogenate dehydrogenase family protein</fullName>
    </submittedName>
</protein>
<dbReference type="InterPro" id="IPR036291">
    <property type="entry name" value="NAD(P)-bd_dom_sf"/>
</dbReference>
<evidence type="ECO:0000313" key="4">
    <source>
        <dbReference type="EMBL" id="MDT0476292.1"/>
    </source>
</evidence>
<dbReference type="InterPro" id="IPR050812">
    <property type="entry name" value="Preph/Arog_dehydrog"/>
</dbReference>
<dbReference type="SUPFAM" id="SSF48179">
    <property type="entry name" value="6-phosphogluconate dehydrogenase C-terminal domain-like"/>
    <property type="match status" value="1"/>
</dbReference>